<dbReference type="InterPro" id="IPR020591">
    <property type="entry name" value="Chromosome_initiator_DnaA-like"/>
</dbReference>
<comment type="subcellular location">
    <subcellularLocation>
        <location evidence="8">Cytoplasm</location>
    </subcellularLocation>
</comment>
<comment type="caution">
    <text evidence="14">The sequence shown here is derived from an EMBL/GenBank/DDBJ whole genome shotgun (WGS) entry which is preliminary data.</text>
</comment>
<dbReference type="InterPro" id="IPR001957">
    <property type="entry name" value="Chromosome_initiator_DnaA"/>
</dbReference>
<evidence type="ECO:0000256" key="11">
    <source>
        <dbReference type="RuleBase" id="RU004227"/>
    </source>
</evidence>
<dbReference type="PRINTS" id="PR00051">
    <property type="entry name" value="DNAA"/>
</dbReference>
<evidence type="ECO:0000256" key="1">
    <source>
        <dbReference type="ARBA" id="ARBA00006583"/>
    </source>
</evidence>
<reference evidence="15" key="1">
    <citation type="submission" date="2017-09" db="EMBL/GenBank/DDBJ databases">
        <title>Depth-based differentiation of microbial function through sediment-hosted aquifers and enrichment of novel symbionts in the deep terrestrial subsurface.</title>
        <authorList>
            <person name="Probst A.J."/>
            <person name="Ladd B."/>
            <person name="Jarett J.K."/>
            <person name="Geller-Mcgrath D.E."/>
            <person name="Sieber C.M.K."/>
            <person name="Emerson J.B."/>
            <person name="Anantharaman K."/>
            <person name="Thomas B.C."/>
            <person name="Malmstrom R."/>
            <person name="Stieglmeier M."/>
            <person name="Klingl A."/>
            <person name="Woyke T."/>
            <person name="Ryan C.M."/>
            <person name="Banfield J.F."/>
        </authorList>
    </citation>
    <scope>NUCLEOTIDE SEQUENCE [LARGE SCALE GENOMIC DNA]</scope>
</reference>
<evidence type="ECO:0000313" key="14">
    <source>
        <dbReference type="EMBL" id="PJA45650.1"/>
    </source>
</evidence>
<dbReference type="NCBIfam" id="TIGR00362">
    <property type="entry name" value="DnaA"/>
    <property type="match status" value="1"/>
</dbReference>
<dbReference type="Gene3D" id="1.10.8.60">
    <property type="match status" value="1"/>
</dbReference>
<dbReference type="InterPro" id="IPR010921">
    <property type="entry name" value="Trp_repressor/repl_initiator"/>
</dbReference>
<dbReference type="EMBL" id="PFWU01000027">
    <property type="protein sequence ID" value="PJA45650.1"/>
    <property type="molecule type" value="Genomic_DNA"/>
</dbReference>
<proteinExistence type="inferred from homology"/>
<feature type="binding site" evidence="8">
    <location>
        <position position="173"/>
    </location>
    <ligand>
        <name>ATP</name>
        <dbReference type="ChEBI" id="CHEBI:30616"/>
    </ligand>
</feature>
<evidence type="ECO:0000313" key="15">
    <source>
        <dbReference type="Proteomes" id="UP000229385"/>
    </source>
</evidence>
<feature type="binding site" evidence="8">
    <location>
        <position position="174"/>
    </location>
    <ligand>
        <name>ATP</name>
        <dbReference type="ChEBI" id="CHEBI:30616"/>
    </ligand>
</feature>
<dbReference type="GO" id="GO:0006270">
    <property type="term" value="P:DNA replication initiation"/>
    <property type="evidence" value="ECO:0007669"/>
    <property type="project" value="UniProtKB-UniRule"/>
</dbReference>
<dbReference type="Pfam" id="PF00308">
    <property type="entry name" value="Bac_DnaA"/>
    <property type="match status" value="1"/>
</dbReference>
<feature type="region of interest" description="Domain III, AAA+ region" evidence="8">
    <location>
        <begin position="127"/>
        <end position="343"/>
    </location>
</feature>
<dbReference type="CDD" id="cd00009">
    <property type="entry name" value="AAA"/>
    <property type="match status" value="1"/>
</dbReference>
<feature type="binding site" evidence="8">
    <location>
        <position position="175"/>
    </location>
    <ligand>
        <name>ATP</name>
        <dbReference type="ChEBI" id="CHEBI:30616"/>
    </ligand>
</feature>
<dbReference type="SMART" id="SM00760">
    <property type="entry name" value="Bac_DnaA_C"/>
    <property type="match status" value="1"/>
</dbReference>
<feature type="domain" description="AAA+ ATPase" evidence="12">
    <location>
        <begin position="160"/>
        <end position="292"/>
    </location>
</feature>
<dbReference type="Gene3D" id="3.40.50.300">
    <property type="entry name" value="P-loop containing nucleotide triphosphate hydrolases"/>
    <property type="match status" value="1"/>
</dbReference>
<dbReference type="GO" id="GO:0005524">
    <property type="term" value="F:ATP binding"/>
    <property type="evidence" value="ECO:0007669"/>
    <property type="project" value="UniProtKB-UniRule"/>
</dbReference>
<dbReference type="AlphaFoldDB" id="A0A2M7XCN6"/>
<keyword evidence="7 8" id="KW-0238">DNA-binding</keyword>
<evidence type="ECO:0000256" key="5">
    <source>
        <dbReference type="ARBA" id="ARBA00022840"/>
    </source>
</evidence>
<dbReference type="Gene3D" id="1.10.1750.10">
    <property type="match status" value="1"/>
</dbReference>
<dbReference type="GO" id="GO:0003688">
    <property type="term" value="F:DNA replication origin binding"/>
    <property type="evidence" value="ECO:0007669"/>
    <property type="project" value="UniProtKB-UniRule"/>
</dbReference>
<evidence type="ECO:0000256" key="10">
    <source>
        <dbReference type="RuleBase" id="RU000577"/>
    </source>
</evidence>
<dbReference type="HAMAP" id="MF_00377">
    <property type="entry name" value="DnaA_bact"/>
    <property type="match status" value="1"/>
</dbReference>
<dbReference type="SUPFAM" id="SSF48295">
    <property type="entry name" value="TrpR-like"/>
    <property type="match status" value="1"/>
</dbReference>
<dbReference type="SMART" id="SM00382">
    <property type="entry name" value="AAA"/>
    <property type="match status" value="1"/>
</dbReference>
<organism evidence="14 15">
    <name type="scientific">Candidatus Uhrbacteria bacterium CG_4_9_14_3_um_filter_50_9</name>
    <dbReference type="NCBI Taxonomy" id="1975035"/>
    <lineage>
        <taxon>Bacteria</taxon>
        <taxon>Candidatus Uhriibacteriota</taxon>
    </lineage>
</organism>
<evidence type="ECO:0000259" key="13">
    <source>
        <dbReference type="SMART" id="SM00760"/>
    </source>
</evidence>
<keyword evidence="6 8" id="KW-0446">Lipid-binding</keyword>
<evidence type="ECO:0000256" key="3">
    <source>
        <dbReference type="ARBA" id="ARBA00022705"/>
    </source>
</evidence>
<keyword evidence="2 8" id="KW-0963">Cytoplasm</keyword>
<dbReference type="InterPro" id="IPR013317">
    <property type="entry name" value="DnaA_dom"/>
</dbReference>
<feature type="domain" description="Chromosomal replication initiator DnaA C-terminal" evidence="13">
    <location>
        <begin position="372"/>
        <end position="441"/>
    </location>
</feature>
<dbReference type="Gene3D" id="3.30.300.180">
    <property type="match status" value="1"/>
</dbReference>
<dbReference type="Proteomes" id="UP000229385">
    <property type="component" value="Unassembled WGS sequence"/>
</dbReference>
<feature type="binding site" evidence="8">
    <location>
        <position position="171"/>
    </location>
    <ligand>
        <name>ATP</name>
        <dbReference type="ChEBI" id="CHEBI:30616"/>
    </ligand>
</feature>
<evidence type="ECO:0000256" key="9">
    <source>
        <dbReference type="NCBIfam" id="TIGR00362"/>
    </source>
</evidence>
<dbReference type="InterPro" id="IPR003593">
    <property type="entry name" value="AAA+_ATPase"/>
</dbReference>
<dbReference type="FunFam" id="3.40.50.300:FF:000668">
    <property type="entry name" value="Chromosomal replication initiator protein DnaA"/>
    <property type="match status" value="1"/>
</dbReference>
<dbReference type="PANTHER" id="PTHR30050">
    <property type="entry name" value="CHROMOSOMAL REPLICATION INITIATOR PROTEIN DNAA"/>
    <property type="match status" value="1"/>
</dbReference>
<dbReference type="InterPro" id="IPR027417">
    <property type="entry name" value="P-loop_NTPase"/>
</dbReference>
<dbReference type="PANTHER" id="PTHR30050:SF2">
    <property type="entry name" value="CHROMOSOMAL REPLICATION INITIATOR PROTEIN DNAA"/>
    <property type="match status" value="1"/>
</dbReference>
<dbReference type="GO" id="GO:0008289">
    <property type="term" value="F:lipid binding"/>
    <property type="evidence" value="ECO:0007669"/>
    <property type="project" value="UniProtKB-KW"/>
</dbReference>
<dbReference type="InterPro" id="IPR024633">
    <property type="entry name" value="DnaA_N_dom"/>
</dbReference>
<protein>
    <recommendedName>
        <fullName evidence="8 9">Chromosomal replication initiator protein DnaA</fullName>
    </recommendedName>
</protein>
<comment type="caution">
    <text evidence="8">Lacks conserved residue(s) required for the propagation of feature annotation.</text>
</comment>
<evidence type="ECO:0000256" key="8">
    <source>
        <dbReference type="HAMAP-Rule" id="MF_00377"/>
    </source>
</evidence>
<dbReference type="GO" id="GO:0005737">
    <property type="term" value="C:cytoplasm"/>
    <property type="evidence" value="ECO:0007669"/>
    <property type="project" value="UniProtKB-SubCell"/>
</dbReference>
<comment type="domain">
    <text evidence="8">Domain I is involved in oligomerization and binding regulators, domain II is flexibile and of varying length in different bacteria, domain III forms the AAA+ region, while domain IV binds dsDNA.</text>
</comment>
<keyword evidence="5 8" id="KW-0067">ATP-binding</keyword>
<evidence type="ECO:0000256" key="2">
    <source>
        <dbReference type="ARBA" id="ARBA00022490"/>
    </source>
</evidence>
<dbReference type="GO" id="GO:0006275">
    <property type="term" value="P:regulation of DNA replication"/>
    <property type="evidence" value="ECO:0007669"/>
    <property type="project" value="UniProtKB-UniRule"/>
</dbReference>
<dbReference type="Pfam" id="PF08299">
    <property type="entry name" value="Bac_DnaA_C"/>
    <property type="match status" value="1"/>
</dbReference>
<dbReference type="Pfam" id="PF11638">
    <property type="entry name" value="DnaA_N"/>
    <property type="match status" value="1"/>
</dbReference>
<gene>
    <name evidence="8 14" type="primary">dnaA</name>
    <name evidence="14" type="ORF">CO174_02080</name>
</gene>
<dbReference type="InterPro" id="IPR013159">
    <property type="entry name" value="DnaA_C"/>
</dbReference>
<keyword evidence="4 8" id="KW-0547">Nucleotide-binding</keyword>
<evidence type="ECO:0000256" key="7">
    <source>
        <dbReference type="ARBA" id="ARBA00023125"/>
    </source>
</evidence>
<evidence type="ECO:0000256" key="4">
    <source>
        <dbReference type="ARBA" id="ARBA00022741"/>
    </source>
</evidence>
<dbReference type="InterPro" id="IPR038454">
    <property type="entry name" value="DnaA_N_sf"/>
</dbReference>
<comment type="similarity">
    <text evidence="1 8 11">Belongs to the DnaA family.</text>
</comment>
<keyword evidence="3 8" id="KW-0235">DNA replication</keyword>
<comment type="function">
    <text evidence="8 10">Plays an essential role in the initiation and regulation of chromosomal replication. ATP-DnaA binds to the origin of replication (oriC) to initiate formation of the DNA replication initiation complex once per cell cycle. Binds the DnaA box (a 9 base pair repeat at the origin) and separates the double-stranded (ds)DNA. Forms a right-handed helical filament on oriC DNA; dsDNA binds to the exterior of the filament while single-stranded (ss)DNA is stabiized in the filament's interior. The ATP-DnaA-oriC complex binds and stabilizes one strand of the AT-rich DNA unwinding element (DUE), permitting loading of DNA polymerase. After initiation quickly degrades to an ADP-DnaA complex that is not apt for DNA replication. Binds acidic phospholipids.</text>
</comment>
<dbReference type="CDD" id="cd06571">
    <property type="entry name" value="Bac_DnaA_C"/>
    <property type="match status" value="1"/>
</dbReference>
<dbReference type="GO" id="GO:0005886">
    <property type="term" value="C:plasma membrane"/>
    <property type="evidence" value="ECO:0007669"/>
    <property type="project" value="TreeGrafter"/>
</dbReference>
<feature type="region of interest" description="Domain IV, binds dsDNA" evidence="8">
    <location>
        <begin position="344"/>
        <end position="465"/>
    </location>
</feature>
<evidence type="ECO:0000256" key="6">
    <source>
        <dbReference type="ARBA" id="ARBA00023121"/>
    </source>
</evidence>
<evidence type="ECO:0000259" key="12">
    <source>
        <dbReference type="SMART" id="SM00382"/>
    </source>
</evidence>
<name>A0A2M7XCN6_9BACT</name>
<dbReference type="SUPFAM" id="SSF52540">
    <property type="entry name" value="P-loop containing nucleoside triphosphate hydrolases"/>
    <property type="match status" value="1"/>
</dbReference>
<sequence length="465" mass="52747">MNTNELWQAVLGELELTLSKANFTTWFKNTFVSEVDETSVVVGVPNMFTKAWLEKKYTKDILRSLQELTNGSVKHLSYRVEMRPANPQIVPLFEKEVAVGFSNDSRSSLQQPTTPTPVVEVRTGEFSLNGKYAFHTFIVGKQNELAHAAAQAVSQQPGGVYNPLFIYGGVGLGKTHLLQAVGNELIRKNPSTKILYVTCERFTNDFISALRSGRIAEFKNRYRTVDVLLVDDIQFITGKEGTQEEFFHTFNQLYQNNKQIVISSDRPPKAIPALEDRLVSRFECGMLADVGSPDFETRVAILETKCREKAYQLEREILHHVANAVQTNVRELEGALNKVIAFHQFKDIRPTLDSVKPILASFQPTSTRKSVTPKQLIHTVAIYFDVQIEDLLGKSRQKRLAFPRQIVMYLMREEMKSSYPSIGTELGGRDHTTAMHAYDKISNCLVEDEKLQHDLELIKQKLYAL</sequence>
<comment type="subunit">
    <text evidence="8">Oligomerizes as a right-handed, spiral filament on DNA at oriC.</text>
</comment>
<feature type="region of interest" description="Domain I, interacts with DnaA modulators" evidence="8">
    <location>
        <begin position="1"/>
        <end position="105"/>
    </location>
</feature>
<accession>A0A2M7XCN6</accession>